<keyword evidence="6" id="KW-0443">Lipid metabolism</keyword>
<evidence type="ECO:0000313" key="10">
    <source>
        <dbReference type="Proteomes" id="UP000603715"/>
    </source>
</evidence>
<dbReference type="SUPFAM" id="SSF56024">
    <property type="entry name" value="Phospholipase D/nuclease"/>
    <property type="match status" value="1"/>
</dbReference>
<dbReference type="EMBL" id="JACXXP010000014">
    <property type="protein sequence ID" value="MBD3905416.1"/>
    <property type="molecule type" value="Genomic_DNA"/>
</dbReference>
<dbReference type="GO" id="GO:0004630">
    <property type="term" value="F:phospholipase D activity"/>
    <property type="evidence" value="ECO:0007669"/>
    <property type="project" value="UniProtKB-EC"/>
</dbReference>
<sequence length="295" mass="34196">MEIEIHFEHLKEVVEKELLAAKSNVYIAVAWINFREYDGIFKAIIKNKVQINIICSDNDSNLKYSTEIENLKNAGAKVRLLEMPDTKNHMHHKFGIIDRSTILNGSFNWSSNAKKSFENILVLRDAKEEAKKFYDEFKKLELIETDIVEKLQTLKKCESCENGELFNILVFSKNSSTYFETSGDIVQVCTDCDHYYNGFNLITNNSLYILAESFNSLDEQDFLSVQDSIYDELNQYINNDKIIHAIGQVYHNLDGRDQDVFGTKILWKNKFVGDKILDDYSDQDFDVNYDSSSTF</sequence>
<evidence type="ECO:0000256" key="2">
    <source>
        <dbReference type="ARBA" id="ARBA00008664"/>
    </source>
</evidence>
<dbReference type="InterPro" id="IPR025202">
    <property type="entry name" value="PLD-like_dom"/>
</dbReference>
<evidence type="ECO:0000313" key="9">
    <source>
        <dbReference type="EMBL" id="MCC9036859.1"/>
    </source>
</evidence>
<reference evidence="8" key="3">
    <citation type="submission" date="2024-05" db="EMBL/GenBank/DDBJ databases">
        <title>Description of novel Chryseobacterium sp. strain C-2.</title>
        <authorList>
            <person name="Saticioglu I.B."/>
        </authorList>
    </citation>
    <scope>NUCLEOTIDE SEQUENCE</scope>
    <source>
        <strain evidence="8">C-2</strain>
    </source>
</reference>
<evidence type="ECO:0000256" key="6">
    <source>
        <dbReference type="ARBA" id="ARBA00023098"/>
    </source>
</evidence>
<dbReference type="AlphaFoldDB" id="A0A9Q3UXE0"/>
<dbReference type="PANTHER" id="PTHR43856">
    <property type="entry name" value="CARDIOLIPIN HYDROLASE"/>
    <property type="match status" value="1"/>
</dbReference>
<accession>A0A9Q3UXE0</accession>
<dbReference type="GO" id="GO:0006793">
    <property type="term" value="P:phosphorus metabolic process"/>
    <property type="evidence" value="ECO:0007669"/>
    <property type="project" value="UniProtKB-ARBA"/>
</dbReference>
<dbReference type="Proteomes" id="UP000603715">
    <property type="component" value="Unassembled WGS sequence"/>
</dbReference>
<dbReference type="GO" id="GO:0016042">
    <property type="term" value="P:lipid catabolic process"/>
    <property type="evidence" value="ECO:0007669"/>
    <property type="project" value="UniProtKB-KW"/>
</dbReference>
<dbReference type="EMBL" id="JAJJML010000001">
    <property type="protein sequence ID" value="MCC9036859.1"/>
    <property type="molecule type" value="Genomic_DNA"/>
</dbReference>
<dbReference type="PROSITE" id="PS50035">
    <property type="entry name" value="PLD"/>
    <property type="match status" value="1"/>
</dbReference>
<reference evidence="10" key="2">
    <citation type="submission" date="2023-07" db="EMBL/GenBank/DDBJ databases">
        <title>Description of novel Chryseobacterium sp. strain C-2.</title>
        <authorList>
            <person name="Saticioglu I.B."/>
        </authorList>
    </citation>
    <scope>NUCLEOTIDE SEQUENCE [LARGE SCALE GENOMIC DNA]</scope>
    <source>
        <strain evidence="10">C-2</strain>
    </source>
</reference>
<comment type="similarity">
    <text evidence="2">Belongs to the phospholipase D family.</text>
</comment>
<evidence type="ECO:0000313" key="8">
    <source>
        <dbReference type="EMBL" id="MBD3905416.1"/>
    </source>
</evidence>
<dbReference type="RefSeq" id="WP_191179908.1">
    <property type="nucleotide sequence ID" value="NZ_JACXXP010000014.1"/>
</dbReference>
<name>A0A9Q3UXE0_9FLAO</name>
<organism evidence="9 11">
    <name type="scientific">Chryseobacterium muglaense</name>
    <dbReference type="NCBI Taxonomy" id="2893752"/>
    <lineage>
        <taxon>Bacteria</taxon>
        <taxon>Pseudomonadati</taxon>
        <taxon>Bacteroidota</taxon>
        <taxon>Flavobacteriia</taxon>
        <taxon>Flavobacteriales</taxon>
        <taxon>Weeksellaceae</taxon>
        <taxon>Chryseobacterium group</taxon>
        <taxon>Chryseobacterium</taxon>
    </lineage>
</organism>
<dbReference type="Pfam" id="PF13091">
    <property type="entry name" value="PLDc_2"/>
    <property type="match status" value="1"/>
</dbReference>
<dbReference type="PANTHER" id="PTHR43856:SF1">
    <property type="entry name" value="MITOCHONDRIAL CARDIOLIPIN HYDROLASE"/>
    <property type="match status" value="1"/>
</dbReference>
<evidence type="ECO:0000256" key="5">
    <source>
        <dbReference type="ARBA" id="ARBA00022963"/>
    </source>
</evidence>
<evidence type="ECO:0000256" key="4">
    <source>
        <dbReference type="ARBA" id="ARBA00022801"/>
    </source>
</evidence>
<gene>
    <name evidence="8" type="ORF">IEW27_12565</name>
    <name evidence="9" type="ORF">LNP80_21865</name>
</gene>
<comment type="caution">
    <text evidence="9">The sequence shown here is derived from an EMBL/GenBank/DDBJ whole genome shotgun (WGS) entry which is preliminary data.</text>
</comment>
<dbReference type="InterPro" id="IPR051406">
    <property type="entry name" value="PLD_domain"/>
</dbReference>
<dbReference type="InterPro" id="IPR001736">
    <property type="entry name" value="PLipase_D/transphosphatidylase"/>
</dbReference>
<dbReference type="EC" id="3.1.4.4" evidence="3"/>
<proteinExistence type="inferred from homology"/>
<evidence type="ECO:0000313" key="11">
    <source>
        <dbReference type="Proteomes" id="UP001107960"/>
    </source>
</evidence>
<comment type="catalytic activity">
    <reaction evidence="1">
        <text>a 1,2-diacyl-sn-glycero-3-phosphocholine + H2O = a 1,2-diacyl-sn-glycero-3-phosphate + choline + H(+)</text>
        <dbReference type="Rhea" id="RHEA:14445"/>
        <dbReference type="ChEBI" id="CHEBI:15354"/>
        <dbReference type="ChEBI" id="CHEBI:15377"/>
        <dbReference type="ChEBI" id="CHEBI:15378"/>
        <dbReference type="ChEBI" id="CHEBI:57643"/>
        <dbReference type="ChEBI" id="CHEBI:58608"/>
        <dbReference type="EC" id="3.1.4.4"/>
    </reaction>
</comment>
<keyword evidence="10" id="KW-1185">Reference proteome</keyword>
<keyword evidence="4" id="KW-0378">Hydrolase</keyword>
<keyword evidence="5" id="KW-0442">Lipid degradation</keyword>
<evidence type="ECO:0000256" key="3">
    <source>
        <dbReference type="ARBA" id="ARBA00012027"/>
    </source>
</evidence>
<dbReference type="GO" id="GO:0016891">
    <property type="term" value="F:RNA endonuclease activity producing 5'-phosphomonoesters, hydrolytic mechanism"/>
    <property type="evidence" value="ECO:0007669"/>
    <property type="project" value="TreeGrafter"/>
</dbReference>
<dbReference type="Proteomes" id="UP001107960">
    <property type="component" value="Unassembled WGS sequence"/>
</dbReference>
<evidence type="ECO:0000256" key="1">
    <source>
        <dbReference type="ARBA" id="ARBA00000798"/>
    </source>
</evidence>
<feature type="domain" description="PLD phosphodiesterase" evidence="7">
    <location>
        <begin position="86"/>
        <end position="113"/>
    </location>
</feature>
<protein>
    <recommendedName>
        <fullName evidence="3">phospholipase D</fullName>
        <ecNumber evidence="3">3.1.4.4</ecNumber>
    </recommendedName>
</protein>
<dbReference type="Gene3D" id="3.30.870.10">
    <property type="entry name" value="Endonuclease Chain A"/>
    <property type="match status" value="1"/>
</dbReference>
<reference evidence="9" key="1">
    <citation type="submission" date="2021-11" db="EMBL/GenBank/DDBJ databases">
        <title>Description of novel Chryseobacterium species.</title>
        <authorList>
            <person name="Saticioglu I.B."/>
            <person name="Ay H."/>
            <person name="Altun S."/>
            <person name="Duman M."/>
        </authorList>
    </citation>
    <scope>NUCLEOTIDE SEQUENCE</scope>
    <source>
        <strain evidence="9">C-39</strain>
    </source>
</reference>
<evidence type="ECO:0000259" key="7">
    <source>
        <dbReference type="PROSITE" id="PS50035"/>
    </source>
</evidence>